<protein>
    <submittedName>
        <fullName evidence="2">Uncharacterized protein</fullName>
    </submittedName>
</protein>
<reference evidence="2" key="1">
    <citation type="submission" date="2018-11" db="EMBL/GenBank/DDBJ databases">
        <authorList>
            <consortium name="Pathogen Informatics"/>
        </authorList>
    </citation>
    <scope>NUCLEOTIDE SEQUENCE</scope>
</reference>
<feature type="compositionally biased region" description="Basic and acidic residues" evidence="1">
    <location>
        <begin position="124"/>
        <end position="134"/>
    </location>
</feature>
<dbReference type="AlphaFoldDB" id="A0A3S5CS97"/>
<proteinExistence type="predicted"/>
<keyword evidence="3" id="KW-1185">Reference proteome</keyword>
<organism evidence="2 3">
    <name type="scientific">Protopolystoma xenopodis</name>
    <dbReference type="NCBI Taxonomy" id="117903"/>
    <lineage>
        <taxon>Eukaryota</taxon>
        <taxon>Metazoa</taxon>
        <taxon>Spiralia</taxon>
        <taxon>Lophotrochozoa</taxon>
        <taxon>Platyhelminthes</taxon>
        <taxon>Monogenea</taxon>
        <taxon>Polyopisthocotylea</taxon>
        <taxon>Polystomatidea</taxon>
        <taxon>Polystomatidae</taxon>
        <taxon>Protopolystoma</taxon>
    </lineage>
</organism>
<gene>
    <name evidence="2" type="ORF">PXEA_LOCUS25777</name>
</gene>
<feature type="compositionally biased region" description="Basic and acidic residues" evidence="1">
    <location>
        <begin position="1"/>
        <end position="11"/>
    </location>
</feature>
<comment type="caution">
    <text evidence="2">The sequence shown here is derived from an EMBL/GenBank/DDBJ whole genome shotgun (WGS) entry which is preliminary data.</text>
</comment>
<accession>A0A3S5CS97</accession>
<evidence type="ECO:0000256" key="1">
    <source>
        <dbReference type="SAM" id="MobiDB-lite"/>
    </source>
</evidence>
<name>A0A3S5CS97_9PLAT</name>
<feature type="non-terminal residue" evidence="2">
    <location>
        <position position="1"/>
    </location>
</feature>
<evidence type="ECO:0000313" key="2">
    <source>
        <dbReference type="EMBL" id="VEL32337.1"/>
    </source>
</evidence>
<evidence type="ECO:0000313" key="3">
    <source>
        <dbReference type="Proteomes" id="UP000784294"/>
    </source>
</evidence>
<feature type="region of interest" description="Disordered" evidence="1">
    <location>
        <begin position="77"/>
        <end position="159"/>
    </location>
</feature>
<sequence>FEARVRRLFDNRRRRGLLGSAGHEGRRGEDDDDDDDDDGLNDDDNESRGQWIGGVERWARVPIGASEAELDLWRHAARLSGPESPDGMAEPGRRTMLRPPRGTGGREAARRLRPRGSHGAHAARLGDRVREMRSTSRWHLPTPASTGRLFGGITTDWNT</sequence>
<feature type="compositionally biased region" description="Acidic residues" evidence="1">
    <location>
        <begin position="30"/>
        <end position="45"/>
    </location>
</feature>
<dbReference type="EMBL" id="CAAALY010133166">
    <property type="protein sequence ID" value="VEL32337.1"/>
    <property type="molecule type" value="Genomic_DNA"/>
</dbReference>
<dbReference type="Proteomes" id="UP000784294">
    <property type="component" value="Unassembled WGS sequence"/>
</dbReference>
<feature type="region of interest" description="Disordered" evidence="1">
    <location>
        <begin position="1"/>
        <end position="53"/>
    </location>
</feature>